<dbReference type="Proteomes" id="UP000184499">
    <property type="component" value="Unassembled WGS sequence"/>
</dbReference>
<dbReference type="GeneID" id="93581460"/>
<dbReference type="OMA" id="EQLVCII"/>
<dbReference type="AlphaFoldDB" id="A0A1L9UEN3"/>
<evidence type="ECO:0000313" key="2">
    <source>
        <dbReference type="Proteomes" id="UP000184499"/>
    </source>
</evidence>
<name>A0A1L9UEN3_ASPBC</name>
<organism evidence="1 2">
    <name type="scientific">Aspergillus brasiliensis (strain CBS 101740 / IMI 381727 / IBT 21946)</name>
    <dbReference type="NCBI Taxonomy" id="767769"/>
    <lineage>
        <taxon>Eukaryota</taxon>
        <taxon>Fungi</taxon>
        <taxon>Dikarya</taxon>
        <taxon>Ascomycota</taxon>
        <taxon>Pezizomycotina</taxon>
        <taxon>Eurotiomycetes</taxon>
        <taxon>Eurotiomycetidae</taxon>
        <taxon>Eurotiales</taxon>
        <taxon>Aspergillaceae</taxon>
        <taxon>Aspergillus</taxon>
        <taxon>Aspergillus subgen. Circumdati</taxon>
    </lineage>
</organism>
<gene>
    <name evidence="1" type="ORF">ASPBRDRAFT_678782</name>
</gene>
<evidence type="ECO:0000313" key="1">
    <source>
        <dbReference type="EMBL" id="OJJ70122.1"/>
    </source>
</evidence>
<accession>A0A1L9UEN3</accession>
<keyword evidence="2" id="KW-1185">Reference proteome</keyword>
<dbReference type="EMBL" id="KV878687">
    <property type="protein sequence ID" value="OJJ70122.1"/>
    <property type="molecule type" value="Genomic_DNA"/>
</dbReference>
<protein>
    <submittedName>
        <fullName evidence="1">Uncharacterized protein</fullName>
    </submittedName>
</protein>
<dbReference type="VEuPathDB" id="FungiDB:ASPBRDRAFT_678782"/>
<proteinExistence type="predicted"/>
<dbReference type="RefSeq" id="XP_067477371.1">
    <property type="nucleotide sequence ID" value="XM_067628972.1"/>
</dbReference>
<reference evidence="2" key="1">
    <citation type="journal article" date="2017" name="Genome Biol.">
        <title>Comparative genomics reveals high biological diversity and specific adaptations in the industrially and medically important fungal genus Aspergillus.</title>
        <authorList>
            <person name="de Vries R.P."/>
            <person name="Riley R."/>
            <person name="Wiebenga A."/>
            <person name="Aguilar-Osorio G."/>
            <person name="Amillis S."/>
            <person name="Uchima C.A."/>
            <person name="Anderluh G."/>
            <person name="Asadollahi M."/>
            <person name="Askin M."/>
            <person name="Barry K."/>
            <person name="Battaglia E."/>
            <person name="Bayram O."/>
            <person name="Benocci T."/>
            <person name="Braus-Stromeyer S.A."/>
            <person name="Caldana C."/>
            <person name="Canovas D."/>
            <person name="Cerqueira G.C."/>
            <person name="Chen F."/>
            <person name="Chen W."/>
            <person name="Choi C."/>
            <person name="Clum A."/>
            <person name="Dos Santos R.A."/>
            <person name="Damasio A.R."/>
            <person name="Diallinas G."/>
            <person name="Emri T."/>
            <person name="Fekete E."/>
            <person name="Flipphi M."/>
            <person name="Freyberg S."/>
            <person name="Gallo A."/>
            <person name="Gournas C."/>
            <person name="Habgood R."/>
            <person name="Hainaut M."/>
            <person name="Harispe M.L."/>
            <person name="Henrissat B."/>
            <person name="Hilden K.S."/>
            <person name="Hope R."/>
            <person name="Hossain A."/>
            <person name="Karabika E."/>
            <person name="Karaffa L."/>
            <person name="Karanyi Z."/>
            <person name="Krasevec N."/>
            <person name="Kuo A."/>
            <person name="Kusch H."/>
            <person name="LaButti K."/>
            <person name="Lagendijk E.L."/>
            <person name="Lapidus A."/>
            <person name="Levasseur A."/>
            <person name="Lindquist E."/>
            <person name="Lipzen A."/>
            <person name="Logrieco A.F."/>
            <person name="MacCabe A."/>
            <person name="Maekelae M.R."/>
            <person name="Malavazi I."/>
            <person name="Melin P."/>
            <person name="Meyer V."/>
            <person name="Mielnichuk N."/>
            <person name="Miskei M."/>
            <person name="Molnar A.P."/>
            <person name="Mule G."/>
            <person name="Ngan C.Y."/>
            <person name="Orejas M."/>
            <person name="Orosz E."/>
            <person name="Ouedraogo J.P."/>
            <person name="Overkamp K.M."/>
            <person name="Park H.-S."/>
            <person name="Perrone G."/>
            <person name="Piumi F."/>
            <person name="Punt P.J."/>
            <person name="Ram A.F."/>
            <person name="Ramon A."/>
            <person name="Rauscher S."/>
            <person name="Record E."/>
            <person name="Riano-Pachon D.M."/>
            <person name="Robert V."/>
            <person name="Roehrig J."/>
            <person name="Ruller R."/>
            <person name="Salamov A."/>
            <person name="Salih N.S."/>
            <person name="Samson R.A."/>
            <person name="Sandor E."/>
            <person name="Sanguinetti M."/>
            <person name="Schuetze T."/>
            <person name="Sepcic K."/>
            <person name="Shelest E."/>
            <person name="Sherlock G."/>
            <person name="Sophianopoulou V."/>
            <person name="Squina F.M."/>
            <person name="Sun H."/>
            <person name="Susca A."/>
            <person name="Todd R.B."/>
            <person name="Tsang A."/>
            <person name="Unkles S.E."/>
            <person name="van de Wiele N."/>
            <person name="van Rossen-Uffink D."/>
            <person name="Oliveira J.V."/>
            <person name="Vesth T.C."/>
            <person name="Visser J."/>
            <person name="Yu J.-H."/>
            <person name="Zhou M."/>
            <person name="Andersen M.R."/>
            <person name="Archer D.B."/>
            <person name="Baker S.E."/>
            <person name="Benoit I."/>
            <person name="Brakhage A.A."/>
            <person name="Braus G.H."/>
            <person name="Fischer R."/>
            <person name="Frisvad J.C."/>
            <person name="Goldman G.H."/>
            <person name="Houbraken J."/>
            <person name="Oakley B."/>
            <person name="Pocsi I."/>
            <person name="Scazzocchio C."/>
            <person name="Seiboth B."/>
            <person name="vanKuyk P.A."/>
            <person name="Wortman J."/>
            <person name="Dyer P.S."/>
            <person name="Grigoriev I.V."/>
        </authorList>
    </citation>
    <scope>NUCLEOTIDE SEQUENCE [LARGE SCALE GENOMIC DNA]</scope>
    <source>
        <strain evidence="2">CBS 101740 / IMI 381727 / IBT 21946</strain>
    </source>
</reference>
<dbReference type="OrthoDB" id="4483229at2759"/>
<sequence length="201" mass="22180">MSNSNLPILAKPSDSAANQVTPVPVAPSHNLTIQMKSRNPIIPPPINPLEQLVCIICVEESIPPYMLSDIFNEAYSRDPGLPPSLFLLDTNFKPIIDSFTPDSATIPPVDEMFWSPFMEMNVDEITNFMATTCHESILSTGIFFLADDLTAATETLRKVEVGKTLDWDSSRVAWRDANVVAVKYTRGYGAGMSSSSSYRFV</sequence>